<evidence type="ECO:0000313" key="2">
    <source>
        <dbReference type="Proteomes" id="UP000229847"/>
    </source>
</evidence>
<dbReference type="EMBL" id="PCSW01000028">
    <property type="protein sequence ID" value="PIP57840.1"/>
    <property type="molecule type" value="Genomic_DNA"/>
</dbReference>
<evidence type="ECO:0000313" key="1">
    <source>
        <dbReference type="EMBL" id="PIP57840.1"/>
    </source>
</evidence>
<dbReference type="Proteomes" id="UP000229847">
    <property type="component" value="Unassembled WGS sequence"/>
</dbReference>
<comment type="caution">
    <text evidence="1">The sequence shown here is derived from an EMBL/GenBank/DDBJ whole genome shotgun (WGS) entry which is preliminary data.</text>
</comment>
<name>A0A2H0BLC5_9BACT</name>
<gene>
    <name evidence="1" type="ORF">COX03_00940</name>
</gene>
<accession>A0A2H0BLC5</accession>
<sequence length="257" mass="29305">MIRLATILPIAYINKIDRSYDSQICMLLAHQALKSAKYLKIYKKRQKEGGYLILDNSAYEFGKAISNDLLFNVIKVAQPDEFVLPDAICDFKTTIKLTSNFLEKYNNEGKIKLMAVPQGKTIDEYIECYKYFSTNPLIDTIGLASKSTELLPRINDYISGRHYVLETLIAKGLICKKPHHLLGLGDSGHHELKVLKQYTFIRSCDSSAAYIHAKNGLVFNDKSYTKISEKIDFGDSYDENVNYRLNINISVLYNYAN</sequence>
<organism evidence="1 2">
    <name type="scientific">Candidatus Woesebacteria bacterium CG22_combo_CG10-13_8_21_14_all_39_10</name>
    <dbReference type="NCBI Taxonomy" id="1975059"/>
    <lineage>
        <taxon>Bacteria</taxon>
        <taxon>Candidatus Woeseibacteriota</taxon>
    </lineage>
</organism>
<protein>
    <submittedName>
        <fullName evidence="1">Uncharacterized protein</fullName>
    </submittedName>
</protein>
<proteinExistence type="predicted"/>
<dbReference type="AlphaFoldDB" id="A0A2H0BLC5"/>
<reference evidence="1 2" key="1">
    <citation type="submission" date="2017-09" db="EMBL/GenBank/DDBJ databases">
        <title>Depth-based differentiation of microbial function through sediment-hosted aquifers and enrichment of novel symbionts in the deep terrestrial subsurface.</title>
        <authorList>
            <person name="Probst A.J."/>
            <person name="Ladd B."/>
            <person name="Jarett J.K."/>
            <person name="Geller-Mcgrath D.E."/>
            <person name="Sieber C.M."/>
            <person name="Emerson J.B."/>
            <person name="Anantharaman K."/>
            <person name="Thomas B.C."/>
            <person name="Malmstrom R."/>
            <person name="Stieglmeier M."/>
            <person name="Klingl A."/>
            <person name="Woyke T."/>
            <person name="Ryan C.M."/>
            <person name="Banfield J.F."/>
        </authorList>
    </citation>
    <scope>NUCLEOTIDE SEQUENCE [LARGE SCALE GENOMIC DNA]</scope>
    <source>
        <strain evidence="1">CG22_combo_CG10-13_8_21_14_all_39_10</strain>
    </source>
</reference>